<name>A0A061JSS0_STUST</name>
<sequence>MSTMPPDLRRDTLRRSGPCPRIDTAQKHRGHGPLLQGHKQRGFGLVAAMFLIIVIAGVIAAMWRMSVTQTATNTLSLQQARAYQAARAGIEWGISSALAGTCSEVNLPFTPDGFAGLFRIDVSCSEEAGPPDLSEEGIQNLVFYTITSEAEYASVGSPDHAYRQLQAVVERAEEAEQGSETGED</sequence>
<protein>
    <recommendedName>
        <fullName evidence="5">MSHA biogenesis protein MshP</fullName>
    </recommendedName>
</protein>
<keyword evidence="2" id="KW-0472">Membrane</keyword>
<evidence type="ECO:0008006" key="5">
    <source>
        <dbReference type="Google" id="ProtNLM"/>
    </source>
</evidence>
<feature type="region of interest" description="Disordered" evidence="1">
    <location>
        <begin position="1"/>
        <end position="35"/>
    </location>
</feature>
<dbReference type="AlphaFoldDB" id="A0A061JSS0"/>
<gene>
    <name evidence="3" type="ORF">B597_002175</name>
</gene>
<dbReference type="HOGENOM" id="CLU_125980_0_0_6"/>
<evidence type="ECO:0000256" key="1">
    <source>
        <dbReference type="SAM" id="MobiDB-lite"/>
    </source>
</evidence>
<evidence type="ECO:0000256" key="2">
    <source>
        <dbReference type="SAM" id="Phobius"/>
    </source>
</evidence>
<comment type="caution">
    <text evidence="3">The sequence shown here is derived from an EMBL/GenBank/DDBJ whole genome shotgun (WGS) entry which is preliminary data.</text>
</comment>
<organism evidence="3 4">
    <name type="scientific">Stutzerimonas stutzeri KOS6</name>
    <dbReference type="NCBI Taxonomy" id="1218352"/>
    <lineage>
        <taxon>Bacteria</taxon>
        <taxon>Pseudomonadati</taxon>
        <taxon>Pseudomonadota</taxon>
        <taxon>Gammaproteobacteria</taxon>
        <taxon>Pseudomonadales</taxon>
        <taxon>Pseudomonadaceae</taxon>
        <taxon>Stutzerimonas</taxon>
    </lineage>
</organism>
<accession>A0A061JSS0</accession>
<dbReference type="EMBL" id="AMCZ02000002">
    <property type="protein sequence ID" value="EWC42762.1"/>
    <property type="molecule type" value="Genomic_DNA"/>
</dbReference>
<reference evidence="3 4" key="1">
    <citation type="journal article" date="2013" name="Genome Announc.">
        <title>Draft Genome of the Nitrogen-Fixing Bacterium Pseudomonas stutzeri Strain KOS6 Isolated from Industrial Hydrocarbon Sludge.</title>
        <authorList>
            <person name="Grigoryeva T.V."/>
            <person name="Laikov A.V."/>
            <person name="Naumova R.P."/>
            <person name="Manolov A.I."/>
            <person name="Larin A.K."/>
            <person name="Karpova I.Y."/>
            <person name="Semashko T.A."/>
            <person name="Alexeev D.G."/>
            <person name="Kostryukova E.S."/>
            <person name="Muller R."/>
            <person name="Govorun V.M."/>
        </authorList>
    </citation>
    <scope>NUCLEOTIDE SEQUENCE [LARGE SCALE GENOMIC DNA]</scope>
    <source>
        <strain evidence="3 4">KOS6</strain>
    </source>
</reference>
<evidence type="ECO:0000313" key="4">
    <source>
        <dbReference type="Proteomes" id="UP000026923"/>
    </source>
</evidence>
<keyword evidence="2" id="KW-1133">Transmembrane helix</keyword>
<proteinExistence type="predicted"/>
<keyword evidence="2" id="KW-0812">Transmembrane</keyword>
<evidence type="ECO:0000313" key="3">
    <source>
        <dbReference type="EMBL" id="EWC42762.1"/>
    </source>
</evidence>
<dbReference type="eggNOG" id="COG4726">
    <property type="taxonomic scope" value="Bacteria"/>
</dbReference>
<feature type="transmembrane region" description="Helical" evidence="2">
    <location>
        <begin position="43"/>
        <end position="63"/>
    </location>
</feature>
<dbReference type="Proteomes" id="UP000026923">
    <property type="component" value="Unassembled WGS sequence"/>
</dbReference>